<accession>A0A1L5NS22</accession>
<evidence type="ECO:0000313" key="1">
    <source>
        <dbReference type="EMBL" id="APO70684.1"/>
    </source>
</evidence>
<geneLocation type="plasmid" evidence="2">
    <name>prgalie4872d</name>
</geneLocation>
<reference evidence="1 2" key="1">
    <citation type="submission" date="2016-09" db="EMBL/GenBank/DDBJ databases">
        <title>The complete genome sequences of Rhizobium gallicum, symbiovars gallicum and phaseoli, symbionts associated to common bean (Phaseolus vulgaris).</title>
        <authorList>
            <person name="Bustos P."/>
            <person name="Santamaria R.I."/>
            <person name="Perez-Carrascal O.M."/>
            <person name="Juarez S."/>
            <person name="Lozano L."/>
            <person name="Martinez-Flores I."/>
            <person name="Martinez-Romero E."/>
            <person name="Cevallos M."/>
            <person name="Romero D."/>
            <person name="Davila G."/>
            <person name="Gonzalez V."/>
        </authorList>
    </citation>
    <scope>NUCLEOTIDE SEQUENCE [LARGE SCALE GENOMIC DNA]</scope>
    <source>
        <strain evidence="1 2">IE4872</strain>
        <plasmid evidence="2">prgalie4872d</plasmid>
    </source>
</reference>
<protein>
    <submittedName>
        <fullName evidence="1">Uncharacterized protein</fullName>
    </submittedName>
</protein>
<proteinExistence type="predicted"/>
<gene>
    <name evidence="1" type="ORF">IE4872_PD00142</name>
</gene>
<sequence length="61" mass="6942">MEAIARNIRATLWQGGRPSRRHAPLHFGRTAMFSSVLPDTRKSWATSHISFLSVSYLMLRA</sequence>
<dbReference type="EMBL" id="CP017105">
    <property type="protein sequence ID" value="APO70684.1"/>
    <property type="molecule type" value="Genomic_DNA"/>
</dbReference>
<keyword evidence="1" id="KW-0614">Plasmid</keyword>
<evidence type="ECO:0000313" key="2">
    <source>
        <dbReference type="Proteomes" id="UP000184749"/>
    </source>
</evidence>
<dbReference type="Proteomes" id="UP000184749">
    <property type="component" value="Plasmid pRgalIE4872d"/>
</dbReference>
<name>A0A1L5NS22_9HYPH</name>
<organism evidence="1 2">
    <name type="scientific">Rhizobium gallicum</name>
    <dbReference type="NCBI Taxonomy" id="56730"/>
    <lineage>
        <taxon>Bacteria</taxon>
        <taxon>Pseudomonadati</taxon>
        <taxon>Pseudomonadota</taxon>
        <taxon>Alphaproteobacteria</taxon>
        <taxon>Hyphomicrobiales</taxon>
        <taxon>Rhizobiaceae</taxon>
        <taxon>Rhizobium/Agrobacterium group</taxon>
        <taxon>Rhizobium</taxon>
    </lineage>
</organism>
<dbReference type="AlphaFoldDB" id="A0A1L5NS22"/>